<dbReference type="InterPro" id="IPR036866">
    <property type="entry name" value="RibonucZ/Hydroxyglut_hydro"/>
</dbReference>
<dbReference type="GO" id="GO:0008800">
    <property type="term" value="F:beta-lactamase activity"/>
    <property type="evidence" value="ECO:0007669"/>
    <property type="project" value="InterPro"/>
</dbReference>
<evidence type="ECO:0000256" key="3">
    <source>
        <dbReference type="ARBA" id="ARBA00022801"/>
    </source>
</evidence>
<evidence type="ECO:0000256" key="4">
    <source>
        <dbReference type="ARBA" id="ARBA00022833"/>
    </source>
</evidence>
<evidence type="ECO:0000256" key="1">
    <source>
        <dbReference type="ARBA" id="ARBA00001947"/>
    </source>
</evidence>
<comment type="caution">
    <text evidence="6">The sequence shown here is derived from an EMBL/GenBank/DDBJ whole genome shotgun (WGS) entry which is preliminary data.</text>
</comment>
<evidence type="ECO:0000313" key="6">
    <source>
        <dbReference type="EMBL" id="TDU26672.1"/>
    </source>
</evidence>
<dbReference type="InterPro" id="IPR001279">
    <property type="entry name" value="Metallo-B-lactamas"/>
</dbReference>
<proteinExistence type="predicted"/>
<comment type="cofactor">
    <cofactor evidence="1">
        <name>Zn(2+)</name>
        <dbReference type="ChEBI" id="CHEBI:29105"/>
    </cofactor>
</comment>
<feature type="domain" description="Metallo-beta-lactamase" evidence="5">
    <location>
        <begin position="14"/>
        <end position="166"/>
    </location>
</feature>
<dbReference type="GO" id="GO:0017001">
    <property type="term" value="P:antibiotic catabolic process"/>
    <property type="evidence" value="ECO:0007669"/>
    <property type="project" value="InterPro"/>
</dbReference>
<accession>A0A4R7P0A3</accession>
<reference evidence="6 7" key="1">
    <citation type="submission" date="2019-03" db="EMBL/GenBank/DDBJ databases">
        <title>Genomic Encyclopedia of Type Strains, Phase IV (KMG-IV): sequencing the most valuable type-strain genomes for metagenomic binning, comparative biology and taxonomic classification.</title>
        <authorList>
            <person name="Goeker M."/>
        </authorList>
    </citation>
    <scope>NUCLEOTIDE SEQUENCE [LARGE SCALE GENOMIC DNA]</scope>
    <source>
        <strain evidence="6 7">DSM 26377</strain>
    </source>
</reference>
<dbReference type="RefSeq" id="WP_210772388.1">
    <property type="nucleotide sequence ID" value="NZ_MWIN01000007.1"/>
</dbReference>
<protein>
    <submittedName>
        <fullName evidence="6">Phosphoribosyl 1,2-cyclic phosphodiesterase</fullName>
    </submittedName>
</protein>
<evidence type="ECO:0000313" key="7">
    <source>
        <dbReference type="Proteomes" id="UP000295341"/>
    </source>
</evidence>
<keyword evidence="4" id="KW-0862">Zinc</keyword>
<dbReference type="AlphaFoldDB" id="A0A4R7P0A3"/>
<dbReference type="EMBL" id="SOBT01000010">
    <property type="protein sequence ID" value="TDU26672.1"/>
    <property type="molecule type" value="Genomic_DNA"/>
</dbReference>
<dbReference type="PROSITE" id="PS00743">
    <property type="entry name" value="BETA_LACTAMASE_B_1"/>
    <property type="match status" value="1"/>
</dbReference>
<dbReference type="SUPFAM" id="SSF56281">
    <property type="entry name" value="Metallo-hydrolase/oxidoreductase"/>
    <property type="match status" value="1"/>
</dbReference>
<dbReference type="SMART" id="SM00849">
    <property type="entry name" value="Lactamase_B"/>
    <property type="match status" value="1"/>
</dbReference>
<dbReference type="InterPro" id="IPR052533">
    <property type="entry name" value="WalJ/YycJ-like"/>
</dbReference>
<name>A0A4R7P0A3_9GAMM</name>
<keyword evidence="3" id="KW-0378">Hydrolase</keyword>
<keyword evidence="2" id="KW-0479">Metal-binding</keyword>
<sequence length="256" mass="27636">MSLFRFALLGSGSRGNATVVEGGSTRLLVDCGFPVREIDARAKSIGFDPASLNAILVTHEHTDHIGGVARLARAYGIPVYLTHGTAAARSDWDGCTLFRVSPHDAFALGEIQVQPFPVPHDAREPCQFAFAYGGRRLGIVSDLGRITPHVARSLDACEALLLECNHDVAMLAAGPYPESLKRRVGGDWGHLSNAQAAGLLRGMDRSRLRTLVLTHLSEKNNTPELARAAICEALDEDPAWCVCAEQDRSSGWREVA</sequence>
<dbReference type="Gene3D" id="3.60.15.10">
    <property type="entry name" value="Ribonuclease Z/Hydroxyacylglutathione hydrolase-like"/>
    <property type="match status" value="1"/>
</dbReference>
<evidence type="ECO:0000259" key="5">
    <source>
        <dbReference type="SMART" id="SM00849"/>
    </source>
</evidence>
<gene>
    <name evidence="6" type="ORF">DFR24_3701</name>
</gene>
<keyword evidence="7" id="KW-1185">Reference proteome</keyword>
<dbReference type="PANTHER" id="PTHR47619:SF1">
    <property type="entry name" value="EXODEOXYRIBONUCLEASE WALJ"/>
    <property type="match status" value="1"/>
</dbReference>
<organism evidence="6 7">
    <name type="scientific">Panacagrimonas perspica</name>
    <dbReference type="NCBI Taxonomy" id="381431"/>
    <lineage>
        <taxon>Bacteria</taxon>
        <taxon>Pseudomonadati</taxon>
        <taxon>Pseudomonadota</taxon>
        <taxon>Gammaproteobacteria</taxon>
        <taxon>Nevskiales</taxon>
        <taxon>Nevskiaceae</taxon>
        <taxon>Panacagrimonas</taxon>
    </lineage>
</organism>
<evidence type="ECO:0000256" key="2">
    <source>
        <dbReference type="ARBA" id="ARBA00022723"/>
    </source>
</evidence>
<dbReference type="Proteomes" id="UP000295341">
    <property type="component" value="Unassembled WGS sequence"/>
</dbReference>
<dbReference type="Pfam" id="PF12706">
    <property type="entry name" value="Lactamase_B_2"/>
    <property type="match status" value="1"/>
</dbReference>
<dbReference type="PANTHER" id="PTHR47619">
    <property type="entry name" value="METALLO-HYDROLASE YYCJ-RELATED"/>
    <property type="match status" value="1"/>
</dbReference>
<dbReference type="GO" id="GO:0008270">
    <property type="term" value="F:zinc ion binding"/>
    <property type="evidence" value="ECO:0007669"/>
    <property type="project" value="InterPro"/>
</dbReference>
<dbReference type="InterPro" id="IPR001018">
    <property type="entry name" value="Beta-lactamase_class-B_CS"/>
</dbReference>